<protein>
    <submittedName>
        <fullName evidence="4">TetR/AcrR family transcriptional regulator</fullName>
    </submittedName>
</protein>
<dbReference type="GO" id="GO:0003677">
    <property type="term" value="F:DNA binding"/>
    <property type="evidence" value="ECO:0007669"/>
    <property type="project" value="UniProtKB-UniRule"/>
</dbReference>
<accession>A0A6H1UFW7</accession>
<sequence>MANIKDKILKNAAILIATEGLSSFSFTKLAKHCCCSKSTLYCNFDSKENLIIGIYIKNIDEITTFNQYLLSLKDLAPNDKMVLACMYDVVRVAMNHSDSDRISLISATPSVYHFGSNDLLDQLKLSLSELNETFKKIEDEFVNDDIATAKEVHRLVNAYRIHARGIVSSISNEPYLKNCISMTLEELYNDFNSITISGFSLGSKMKFDESFNLINEFLLNREQ</sequence>
<evidence type="ECO:0000256" key="1">
    <source>
        <dbReference type="ARBA" id="ARBA00023125"/>
    </source>
</evidence>
<gene>
    <name evidence="4" type="ORF">HER31_12915</name>
</gene>
<proteinExistence type="predicted"/>
<dbReference type="EMBL" id="CP051180">
    <property type="protein sequence ID" value="QIZ77718.1"/>
    <property type="molecule type" value="Genomic_DNA"/>
</dbReference>
<evidence type="ECO:0000313" key="5">
    <source>
        <dbReference type="Proteomes" id="UP000501602"/>
    </source>
</evidence>
<evidence type="ECO:0000259" key="3">
    <source>
        <dbReference type="PROSITE" id="PS50977"/>
    </source>
</evidence>
<feature type="domain" description="HTH tetR-type" evidence="3">
    <location>
        <begin position="2"/>
        <end position="62"/>
    </location>
</feature>
<evidence type="ECO:0000256" key="2">
    <source>
        <dbReference type="PROSITE-ProRule" id="PRU00335"/>
    </source>
</evidence>
<name>A0A6H1UFW7_9GAMM</name>
<keyword evidence="1 2" id="KW-0238">DNA-binding</keyword>
<dbReference type="RefSeq" id="WP_168660977.1">
    <property type="nucleotide sequence ID" value="NZ_CP051180.1"/>
</dbReference>
<dbReference type="SUPFAM" id="SSF46689">
    <property type="entry name" value="Homeodomain-like"/>
    <property type="match status" value="1"/>
</dbReference>
<evidence type="ECO:0000313" key="4">
    <source>
        <dbReference type="EMBL" id="QIZ77718.1"/>
    </source>
</evidence>
<dbReference type="PROSITE" id="PS50977">
    <property type="entry name" value="HTH_TETR_2"/>
    <property type="match status" value="1"/>
</dbReference>
<dbReference type="AlphaFoldDB" id="A0A6H1UFW7"/>
<dbReference type="InterPro" id="IPR001647">
    <property type="entry name" value="HTH_TetR"/>
</dbReference>
<dbReference type="Pfam" id="PF00440">
    <property type="entry name" value="TetR_N"/>
    <property type="match status" value="1"/>
</dbReference>
<dbReference type="InterPro" id="IPR009057">
    <property type="entry name" value="Homeodomain-like_sf"/>
</dbReference>
<dbReference type="KEGG" id="fes:HER31_12915"/>
<keyword evidence="5" id="KW-1185">Reference proteome</keyword>
<dbReference type="Gene3D" id="1.10.357.10">
    <property type="entry name" value="Tetracycline Repressor, domain 2"/>
    <property type="match status" value="1"/>
</dbReference>
<dbReference type="Proteomes" id="UP000501602">
    <property type="component" value="Chromosome"/>
</dbReference>
<reference evidence="4 5" key="1">
    <citation type="submission" date="2020-04" db="EMBL/GenBank/DDBJ databases">
        <title>Ferrimonas sp. S7 isolated from sea water.</title>
        <authorList>
            <person name="Bae S.S."/>
            <person name="Baek K."/>
        </authorList>
    </citation>
    <scope>NUCLEOTIDE SEQUENCE [LARGE SCALE GENOMIC DNA]</scope>
    <source>
        <strain evidence="4 5">S7</strain>
    </source>
</reference>
<feature type="DNA-binding region" description="H-T-H motif" evidence="2">
    <location>
        <begin position="25"/>
        <end position="44"/>
    </location>
</feature>
<organism evidence="4 5">
    <name type="scientific">Ferrimonas lipolytica</name>
    <dbReference type="NCBI Taxonomy" id="2724191"/>
    <lineage>
        <taxon>Bacteria</taxon>
        <taxon>Pseudomonadati</taxon>
        <taxon>Pseudomonadota</taxon>
        <taxon>Gammaproteobacteria</taxon>
        <taxon>Alteromonadales</taxon>
        <taxon>Ferrimonadaceae</taxon>
        <taxon>Ferrimonas</taxon>
    </lineage>
</organism>